<evidence type="ECO:0000256" key="3">
    <source>
        <dbReference type="ARBA" id="ARBA00023002"/>
    </source>
</evidence>
<evidence type="ECO:0000256" key="2">
    <source>
        <dbReference type="ARBA" id="ARBA00022643"/>
    </source>
</evidence>
<organism evidence="5 6">
    <name type="scientific">Phenylobacterium ferrooxidans</name>
    <dbReference type="NCBI Taxonomy" id="2982689"/>
    <lineage>
        <taxon>Bacteria</taxon>
        <taxon>Pseudomonadati</taxon>
        <taxon>Pseudomonadota</taxon>
        <taxon>Alphaproteobacteria</taxon>
        <taxon>Caulobacterales</taxon>
        <taxon>Caulobacteraceae</taxon>
        <taxon>Phenylobacterium</taxon>
    </lineage>
</organism>
<evidence type="ECO:0000313" key="6">
    <source>
        <dbReference type="Proteomes" id="UP001598130"/>
    </source>
</evidence>
<keyword evidence="1" id="KW-0285">Flavoprotein</keyword>
<dbReference type="PANTHER" id="PTHR32332">
    <property type="entry name" value="2-NITROPROPANE DIOXYGENASE"/>
    <property type="match status" value="1"/>
</dbReference>
<reference evidence="5 6" key="1">
    <citation type="submission" date="2022-09" db="EMBL/GenBank/DDBJ databases">
        <title>New species of Phenylobacterium.</title>
        <authorList>
            <person name="Mieszkin S."/>
        </authorList>
    </citation>
    <scope>NUCLEOTIDE SEQUENCE [LARGE SCALE GENOMIC DNA]</scope>
    <source>
        <strain evidence="5 6">HK31-G</strain>
    </source>
</reference>
<dbReference type="SUPFAM" id="SSF51412">
    <property type="entry name" value="Inosine monophosphate dehydrogenase (IMPDH)"/>
    <property type="match status" value="1"/>
</dbReference>
<keyword evidence="3" id="KW-0560">Oxidoreductase</keyword>
<dbReference type="Proteomes" id="UP001598130">
    <property type="component" value="Unassembled WGS sequence"/>
</dbReference>
<gene>
    <name evidence="5" type="ORF">OCL97_19390</name>
</gene>
<dbReference type="EMBL" id="JAOTJD010000047">
    <property type="protein sequence ID" value="MFD3266124.1"/>
    <property type="molecule type" value="Genomic_DNA"/>
</dbReference>
<name>A0ABW6CSR3_9CAUL</name>
<dbReference type="InterPro" id="IPR004136">
    <property type="entry name" value="NMO"/>
</dbReference>
<keyword evidence="6" id="KW-1185">Reference proteome</keyword>
<keyword evidence="5" id="KW-0503">Monooxygenase</keyword>
<accession>A0ABW6CSR3</accession>
<feature type="region of interest" description="Disordered" evidence="4">
    <location>
        <begin position="1"/>
        <end position="20"/>
    </location>
</feature>
<evidence type="ECO:0000256" key="1">
    <source>
        <dbReference type="ARBA" id="ARBA00022630"/>
    </source>
</evidence>
<dbReference type="GO" id="GO:0004497">
    <property type="term" value="F:monooxygenase activity"/>
    <property type="evidence" value="ECO:0007669"/>
    <property type="project" value="UniProtKB-KW"/>
</dbReference>
<evidence type="ECO:0000256" key="4">
    <source>
        <dbReference type="SAM" id="MobiDB-lite"/>
    </source>
</evidence>
<dbReference type="PANTHER" id="PTHR32332:SF38">
    <property type="entry name" value="MONOOXYGENASE RV1533-RELATED"/>
    <property type="match status" value="1"/>
</dbReference>
<evidence type="ECO:0000313" key="5">
    <source>
        <dbReference type="EMBL" id="MFD3266124.1"/>
    </source>
</evidence>
<protein>
    <submittedName>
        <fullName evidence="5">Nitronate monooxygenase</fullName>
    </submittedName>
</protein>
<sequence>MSSRVADPRSAQRPSSSETRNTVMALHSRICEIFGIRYPIVLAGMGGASVPRLAAAVSNAGGLGILGAAACSPEELRAWIREVRSLTDKPFGVDTLLPASVRREVVDAAAGSGEGGKPSPMDLLGDYQAFAADFMRQEGLQKVVRPREDTNAEARGGPAFFSKEFFEAQMEVVIEEKVPVYAAGLGNPGPWMERLRENGTKIMAVIGSVKHALQVAASGIDVVVAQGHDGGGHNSPIGTMALIPQVVDAMAGRIPVLGAGGIADGRGVAAAMMLGAEGAWVGTAFLATEEAGIQQFQKEVLVEYGDGDTVVSKSVTGKPARIIRNKWAQAWVDAEKSPLPMPFQSIIAGPVLAAATLDQRKDIAPGFAGQGMGLIKAIRPARDVLEDLVSGAETALARADRFR</sequence>
<comment type="caution">
    <text evidence="5">The sequence shown here is derived from an EMBL/GenBank/DDBJ whole genome shotgun (WGS) entry which is preliminary data.</text>
</comment>
<keyword evidence="2" id="KW-0288">FMN</keyword>
<dbReference type="InterPro" id="IPR013785">
    <property type="entry name" value="Aldolase_TIM"/>
</dbReference>
<dbReference type="Pfam" id="PF03060">
    <property type="entry name" value="NMO"/>
    <property type="match status" value="1"/>
</dbReference>
<proteinExistence type="predicted"/>
<dbReference type="Gene3D" id="3.20.20.70">
    <property type="entry name" value="Aldolase class I"/>
    <property type="match status" value="1"/>
</dbReference>
<dbReference type="CDD" id="cd04730">
    <property type="entry name" value="NPD_like"/>
    <property type="match status" value="1"/>
</dbReference>